<feature type="transmembrane region" description="Helical" evidence="1">
    <location>
        <begin position="6"/>
        <end position="24"/>
    </location>
</feature>
<proteinExistence type="predicted"/>
<sequence length="304" mass="34193">MSRNQILLLIVIGQGLVIALLFAVRYKRDLADSSDSVGAVPVAERMADIAAGAQESTLAEALTIARQGLAEMRANLIDYRGRVVKRERIDGRLAAESEMEIKVQCRRFEQDQVVAPMRVYLKFLQPPSVAGREVIWAEDQNEGRLIAHEPGLLNVAQASLDPRSERAMDGNLYPITEIGLVNLVEQLIARGENDLQESDVRVTLVPEQMVGDRECQQIRIELIQPHDELNFQYAEIFIDNQRQIPLRYAAYGWPKGAAEEGRDGSPEVLEEYTYFDIETNVGLSDADFDPSNETYDFPAFRINL</sequence>
<evidence type="ECO:0000313" key="3">
    <source>
        <dbReference type="Proteomes" id="UP000319557"/>
    </source>
</evidence>
<protein>
    <recommendedName>
        <fullName evidence="4">DUF1571 domain-containing protein</fullName>
    </recommendedName>
</protein>
<dbReference type="InterPro" id="IPR011465">
    <property type="entry name" value="DUF1571"/>
</dbReference>
<keyword evidence="1" id="KW-0812">Transmembrane</keyword>
<dbReference type="Gene3D" id="2.50.20.10">
    <property type="entry name" value="Lipoprotein localisation LolA/LolB/LppX"/>
    <property type="match status" value="1"/>
</dbReference>
<dbReference type="Proteomes" id="UP000319557">
    <property type="component" value="Chromosome"/>
</dbReference>
<dbReference type="Pfam" id="PF07608">
    <property type="entry name" value="DUF1571"/>
    <property type="match status" value="1"/>
</dbReference>
<keyword evidence="1" id="KW-1133">Transmembrane helix</keyword>
<evidence type="ECO:0000313" key="2">
    <source>
        <dbReference type="EMBL" id="QDS90846.1"/>
    </source>
</evidence>
<accession>A0A517M7J5</accession>
<evidence type="ECO:0008006" key="4">
    <source>
        <dbReference type="Google" id="ProtNLM"/>
    </source>
</evidence>
<name>A0A517M7J5_9BACT</name>
<gene>
    <name evidence="2" type="ORF">EC9_50640</name>
</gene>
<keyword evidence="3" id="KW-1185">Reference proteome</keyword>
<evidence type="ECO:0000256" key="1">
    <source>
        <dbReference type="SAM" id="Phobius"/>
    </source>
</evidence>
<dbReference type="AlphaFoldDB" id="A0A517M7J5"/>
<organism evidence="2 3">
    <name type="scientific">Rosistilla ulvae</name>
    <dbReference type="NCBI Taxonomy" id="1930277"/>
    <lineage>
        <taxon>Bacteria</taxon>
        <taxon>Pseudomonadati</taxon>
        <taxon>Planctomycetota</taxon>
        <taxon>Planctomycetia</taxon>
        <taxon>Pirellulales</taxon>
        <taxon>Pirellulaceae</taxon>
        <taxon>Rosistilla</taxon>
    </lineage>
</organism>
<dbReference type="EMBL" id="CP036261">
    <property type="protein sequence ID" value="QDS90846.1"/>
    <property type="molecule type" value="Genomic_DNA"/>
</dbReference>
<dbReference type="OrthoDB" id="5456309at2"/>
<keyword evidence="1" id="KW-0472">Membrane</keyword>
<dbReference type="RefSeq" id="WP_145348591.1">
    <property type="nucleotide sequence ID" value="NZ_CP036261.1"/>
</dbReference>
<dbReference type="KEGG" id="ruv:EC9_50640"/>
<reference evidence="2 3" key="1">
    <citation type="submission" date="2019-02" db="EMBL/GenBank/DDBJ databases">
        <title>Deep-cultivation of Planctomycetes and their phenomic and genomic characterization uncovers novel biology.</title>
        <authorList>
            <person name="Wiegand S."/>
            <person name="Jogler M."/>
            <person name="Boedeker C."/>
            <person name="Pinto D."/>
            <person name="Vollmers J."/>
            <person name="Rivas-Marin E."/>
            <person name="Kohn T."/>
            <person name="Peeters S.H."/>
            <person name="Heuer A."/>
            <person name="Rast P."/>
            <person name="Oberbeckmann S."/>
            <person name="Bunk B."/>
            <person name="Jeske O."/>
            <person name="Meyerdierks A."/>
            <person name="Storesund J.E."/>
            <person name="Kallscheuer N."/>
            <person name="Luecker S."/>
            <person name="Lage O.M."/>
            <person name="Pohl T."/>
            <person name="Merkel B.J."/>
            <person name="Hornburger P."/>
            <person name="Mueller R.-W."/>
            <person name="Bruemmer F."/>
            <person name="Labrenz M."/>
            <person name="Spormann A.M."/>
            <person name="Op den Camp H."/>
            <person name="Overmann J."/>
            <person name="Amann R."/>
            <person name="Jetten M.S.M."/>
            <person name="Mascher T."/>
            <person name="Medema M.H."/>
            <person name="Devos D.P."/>
            <person name="Kaster A.-K."/>
            <person name="Ovreas L."/>
            <person name="Rohde M."/>
            <person name="Galperin M.Y."/>
            <person name="Jogler C."/>
        </authorList>
    </citation>
    <scope>NUCLEOTIDE SEQUENCE [LARGE SCALE GENOMIC DNA]</scope>
    <source>
        <strain evidence="2 3">EC9</strain>
    </source>
</reference>